<proteinExistence type="predicted"/>
<evidence type="ECO:0000313" key="2">
    <source>
        <dbReference type="Proteomes" id="UP000299102"/>
    </source>
</evidence>
<gene>
    <name evidence="1" type="ORF">EVAR_95017_1</name>
</gene>
<organism evidence="1 2">
    <name type="scientific">Eumeta variegata</name>
    <name type="common">Bagworm moth</name>
    <name type="synonym">Eumeta japonica</name>
    <dbReference type="NCBI Taxonomy" id="151549"/>
    <lineage>
        <taxon>Eukaryota</taxon>
        <taxon>Metazoa</taxon>
        <taxon>Ecdysozoa</taxon>
        <taxon>Arthropoda</taxon>
        <taxon>Hexapoda</taxon>
        <taxon>Insecta</taxon>
        <taxon>Pterygota</taxon>
        <taxon>Neoptera</taxon>
        <taxon>Endopterygota</taxon>
        <taxon>Lepidoptera</taxon>
        <taxon>Glossata</taxon>
        <taxon>Ditrysia</taxon>
        <taxon>Tineoidea</taxon>
        <taxon>Psychidae</taxon>
        <taxon>Oiketicinae</taxon>
        <taxon>Eumeta</taxon>
    </lineage>
</organism>
<reference evidence="1 2" key="1">
    <citation type="journal article" date="2019" name="Commun. Biol.">
        <title>The bagworm genome reveals a unique fibroin gene that provides high tensile strength.</title>
        <authorList>
            <person name="Kono N."/>
            <person name="Nakamura H."/>
            <person name="Ohtoshi R."/>
            <person name="Tomita M."/>
            <person name="Numata K."/>
            <person name="Arakawa K."/>
        </authorList>
    </citation>
    <scope>NUCLEOTIDE SEQUENCE [LARGE SCALE GENOMIC DNA]</scope>
</reference>
<protein>
    <submittedName>
        <fullName evidence="1">Uncharacterized protein</fullName>
    </submittedName>
</protein>
<comment type="caution">
    <text evidence="1">The sequence shown here is derived from an EMBL/GenBank/DDBJ whole genome shotgun (WGS) entry which is preliminary data.</text>
</comment>
<dbReference type="EMBL" id="BGZK01000410">
    <property type="protein sequence ID" value="GBP42018.1"/>
    <property type="molecule type" value="Genomic_DNA"/>
</dbReference>
<accession>A0A4C1VSD2</accession>
<evidence type="ECO:0000313" key="1">
    <source>
        <dbReference type="EMBL" id="GBP42018.1"/>
    </source>
</evidence>
<dbReference type="Proteomes" id="UP000299102">
    <property type="component" value="Unassembled WGS sequence"/>
</dbReference>
<keyword evidence="2" id="KW-1185">Reference proteome</keyword>
<dbReference type="AlphaFoldDB" id="A0A4C1VSD2"/>
<sequence length="140" mass="16144">MSKLIQICWQVAFDSPYHEPRSTDIVFGRPRRRTSFTQIVSQINVTTYELVKPITNSVLKMKCRLKIGEVRFGHAQFRVPYLSVIICIPKSMFQMGGDGRMFEQNLKIESKALLSNPQISGSFFLRENCLPNEWQNGEAK</sequence>
<name>A0A4C1VSD2_EUMVA</name>